<feature type="domain" description="Cupin type-2" evidence="1">
    <location>
        <begin position="24"/>
        <end position="85"/>
    </location>
</feature>
<gene>
    <name evidence="2" type="ORF">G0Q06_05645</name>
</gene>
<dbReference type="Pfam" id="PF07883">
    <property type="entry name" value="Cupin_2"/>
    <property type="match status" value="1"/>
</dbReference>
<dbReference type="RefSeq" id="WP_163963371.1">
    <property type="nucleotide sequence ID" value="NZ_JAAGNX010000002.1"/>
</dbReference>
<dbReference type="Gene3D" id="2.60.120.10">
    <property type="entry name" value="Jelly Rolls"/>
    <property type="match status" value="1"/>
</dbReference>
<evidence type="ECO:0000259" key="1">
    <source>
        <dbReference type="Pfam" id="PF07883"/>
    </source>
</evidence>
<dbReference type="EMBL" id="JAAGNX010000002">
    <property type="protein sequence ID" value="NDV61927.1"/>
    <property type="molecule type" value="Genomic_DNA"/>
</dbReference>
<dbReference type="AlphaFoldDB" id="A0A6B2M1H0"/>
<dbReference type="PANTHER" id="PTHR36440:SF1">
    <property type="entry name" value="PUTATIVE (AFU_ORTHOLOGUE AFUA_8G07350)-RELATED"/>
    <property type="match status" value="1"/>
</dbReference>
<name>A0A6B2M1H0_9BACT</name>
<evidence type="ECO:0000313" key="3">
    <source>
        <dbReference type="Proteomes" id="UP000478417"/>
    </source>
</evidence>
<dbReference type="SUPFAM" id="SSF51182">
    <property type="entry name" value="RmlC-like cupins"/>
    <property type="match status" value="1"/>
</dbReference>
<evidence type="ECO:0000313" key="2">
    <source>
        <dbReference type="EMBL" id="NDV61927.1"/>
    </source>
</evidence>
<dbReference type="Proteomes" id="UP000478417">
    <property type="component" value="Unassembled WGS sequence"/>
</dbReference>
<dbReference type="InterPro" id="IPR053146">
    <property type="entry name" value="QDO-like"/>
</dbReference>
<proteinExistence type="predicted"/>
<reference evidence="2 3" key="1">
    <citation type="submission" date="2020-02" db="EMBL/GenBank/DDBJ databases">
        <title>Albibacoteraceae fam. nov., the first described family within the subdivision 4 Verrucomicrobia.</title>
        <authorList>
            <person name="Xi F."/>
        </authorList>
    </citation>
    <scope>NUCLEOTIDE SEQUENCE [LARGE SCALE GENOMIC DNA]</scope>
    <source>
        <strain evidence="2 3">CK1056</strain>
    </source>
</reference>
<dbReference type="PANTHER" id="PTHR36440">
    <property type="entry name" value="PUTATIVE (AFU_ORTHOLOGUE AFUA_8G07350)-RELATED"/>
    <property type="match status" value="1"/>
</dbReference>
<organism evidence="2 3">
    <name type="scientific">Oceanipulchritudo coccoides</name>
    <dbReference type="NCBI Taxonomy" id="2706888"/>
    <lineage>
        <taxon>Bacteria</taxon>
        <taxon>Pseudomonadati</taxon>
        <taxon>Verrucomicrobiota</taxon>
        <taxon>Opitutia</taxon>
        <taxon>Puniceicoccales</taxon>
        <taxon>Oceanipulchritudinaceae</taxon>
        <taxon>Oceanipulchritudo</taxon>
    </lineage>
</organism>
<dbReference type="InterPro" id="IPR011051">
    <property type="entry name" value="RmlC_Cupin_sf"/>
</dbReference>
<dbReference type="InterPro" id="IPR013096">
    <property type="entry name" value="Cupin_2"/>
</dbReference>
<sequence>MSKFNIKCLVSSIETGGKVSVFEEVVTPGSGPPLHTHEEQLEIFHVISGHIQFELEGERIDVYTGGTATIPPGKKHAFVNKSEKNSIIHFELLPSGKSEEFFERLVAGRFEDIPSLFEEHGLKLLGPPIK</sequence>
<keyword evidence="3" id="KW-1185">Reference proteome</keyword>
<comment type="caution">
    <text evidence="2">The sequence shown here is derived from an EMBL/GenBank/DDBJ whole genome shotgun (WGS) entry which is preliminary data.</text>
</comment>
<dbReference type="InterPro" id="IPR014710">
    <property type="entry name" value="RmlC-like_jellyroll"/>
</dbReference>
<protein>
    <submittedName>
        <fullName evidence="2">Cupin domain-containing protein</fullName>
    </submittedName>
</protein>
<accession>A0A6B2M1H0</accession>